<evidence type="ECO:0000256" key="1">
    <source>
        <dbReference type="SAM" id="Phobius"/>
    </source>
</evidence>
<keyword evidence="1" id="KW-0812">Transmembrane</keyword>
<name>A0AAU6WPC5_9FLAO</name>
<gene>
    <name evidence="2" type="ORF">AAFP95_00665</name>
</gene>
<feature type="transmembrane region" description="Helical" evidence="1">
    <location>
        <begin position="177"/>
        <end position="205"/>
    </location>
</feature>
<keyword evidence="1" id="KW-1133">Transmembrane helix</keyword>
<keyword evidence="3" id="KW-1185">Reference proteome</keyword>
<evidence type="ECO:0000313" key="2">
    <source>
        <dbReference type="EMBL" id="XAO74631.1"/>
    </source>
</evidence>
<evidence type="ECO:0008006" key="4">
    <source>
        <dbReference type="Google" id="ProtNLM"/>
    </source>
</evidence>
<organism evidence="2 3">
    <name type="scientific">Chryseobacterium endophyticum</name>
    <dbReference type="NCBI Taxonomy" id="1854762"/>
    <lineage>
        <taxon>Bacteria</taxon>
        <taxon>Pseudomonadati</taxon>
        <taxon>Bacteroidota</taxon>
        <taxon>Flavobacteriia</taxon>
        <taxon>Flavobacteriales</taxon>
        <taxon>Weeksellaceae</taxon>
        <taxon>Chryseobacterium group</taxon>
        <taxon>Chryseobacterium</taxon>
    </lineage>
</organism>
<dbReference type="RefSeq" id="WP_345766676.1">
    <property type="nucleotide sequence ID" value="NZ_CP154834.1"/>
</dbReference>
<proteinExistence type="predicted"/>
<feature type="transmembrane region" description="Helical" evidence="1">
    <location>
        <begin position="91"/>
        <end position="111"/>
    </location>
</feature>
<keyword evidence="1" id="KW-0472">Membrane</keyword>
<evidence type="ECO:0000313" key="3">
    <source>
        <dbReference type="Proteomes" id="UP001463665"/>
    </source>
</evidence>
<protein>
    <recommendedName>
        <fullName evidence="4">Glycosyltransferase RgtA/B/C/D-like domain-containing protein</fullName>
    </recommendedName>
</protein>
<sequence>MFKIFDEKINGFLFTVVFPFLLFSISYYGFETSYVIGIKSWEKVPDFMFSSVYAYRVIPNYLSVHVTDAVTYLVNNPFSFAKGFILKQGSAFYHSTFLINVVFFLLTSVVLRKILQRNPAELLLNDKIRQMVHLLAIFFIVIMQYVPTNCDCIALFFYTLGIFYTLRYLEKRKSADLIFLGIIIFISTFVRETACLNIAFFRLFLLKQMN</sequence>
<reference evidence="2 3" key="1">
    <citation type="submission" date="2024-04" db="EMBL/GenBank/DDBJ databases">
        <title>Genome sequencing and assembly of rice foliar adapted Chryseobacterium endophyticum OsEnb-ALM-A6.</title>
        <authorList>
            <person name="Kumar S."/>
            <person name="Javed M."/>
            <person name="Chouhan V."/>
            <person name="Charishma K."/>
            <person name="Patel A."/>
            <person name="Kumar M."/>
            <person name="Sahu K.P."/>
            <person name="Kumar A."/>
        </authorList>
    </citation>
    <scope>NUCLEOTIDE SEQUENCE [LARGE SCALE GENOMIC DNA]</scope>
    <source>
        <strain evidence="2 3">OsEnb-ALM-A6</strain>
    </source>
</reference>
<accession>A0AAU6WPC5</accession>
<dbReference type="EMBL" id="CP154834">
    <property type="protein sequence ID" value="XAO74631.1"/>
    <property type="molecule type" value="Genomic_DNA"/>
</dbReference>
<feature type="transmembrane region" description="Helical" evidence="1">
    <location>
        <begin position="12"/>
        <end position="30"/>
    </location>
</feature>
<feature type="transmembrane region" description="Helical" evidence="1">
    <location>
        <begin position="131"/>
        <end position="147"/>
    </location>
</feature>
<dbReference type="Proteomes" id="UP001463665">
    <property type="component" value="Chromosome"/>
</dbReference>
<dbReference type="AlphaFoldDB" id="A0AAU6WPC5"/>